<reference evidence="1" key="1">
    <citation type="submission" date="2023-02" db="EMBL/GenBank/DDBJ databases">
        <title>Genome of toxic invasive species Heracleum sosnowskyi carries increased number of genes despite the absence of recent whole-genome duplications.</title>
        <authorList>
            <person name="Schelkunov M."/>
            <person name="Shtratnikova V."/>
            <person name="Makarenko M."/>
            <person name="Klepikova A."/>
            <person name="Omelchenko D."/>
            <person name="Novikova G."/>
            <person name="Obukhova E."/>
            <person name="Bogdanov V."/>
            <person name="Penin A."/>
            <person name="Logacheva M."/>
        </authorList>
    </citation>
    <scope>NUCLEOTIDE SEQUENCE</scope>
    <source>
        <strain evidence="1">Hsosn_3</strain>
        <tissue evidence="1">Leaf</tissue>
    </source>
</reference>
<dbReference type="AlphaFoldDB" id="A0AAD8IHF3"/>
<organism evidence="1 2">
    <name type="scientific">Heracleum sosnowskyi</name>
    <dbReference type="NCBI Taxonomy" id="360622"/>
    <lineage>
        <taxon>Eukaryota</taxon>
        <taxon>Viridiplantae</taxon>
        <taxon>Streptophyta</taxon>
        <taxon>Embryophyta</taxon>
        <taxon>Tracheophyta</taxon>
        <taxon>Spermatophyta</taxon>
        <taxon>Magnoliopsida</taxon>
        <taxon>eudicotyledons</taxon>
        <taxon>Gunneridae</taxon>
        <taxon>Pentapetalae</taxon>
        <taxon>asterids</taxon>
        <taxon>campanulids</taxon>
        <taxon>Apiales</taxon>
        <taxon>Apiaceae</taxon>
        <taxon>Apioideae</taxon>
        <taxon>apioid superclade</taxon>
        <taxon>Tordylieae</taxon>
        <taxon>Tordyliinae</taxon>
        <taxon>Heracleum</taxon>
    </lineage>
</organism>
<proteinExistence type="predicted"/>
<accession>A0AAD8IHF3</accession>
<keyword evidence="2" id="KW-1185">Reference proteome</keyword>
<dbReference type="Proteomes" id="UP001237642">
    <property type="component" value="Unassembled WGS sequence"/>
</dbReference>
<dbReference type="EMBL" id="JAUIZM010000005">
    <property type="protein sequence ID" value="KAK1384477.1"/>
    <property type="molecule type" value="Genomic_DNA"/>
</dbReference>
<gene>
    <name evidence="1" type="ORF">POM88_022212</name>
</gene>
<reference evidence="1" key="2">
    <citation type="submission" date="2023-05" db="EMBL/GenBank/DDBJ databases">
        <authorList>
            <person name="Schelkunov M.I."/>
        </authorList>
    </citation>
    <scope>NUCLEOTIDE SEQUENCE</scope>
    <source>
        <strain evidence="1">Hsosn_3</strain>
        <tissue evidence="1">Leaf</tissue>
    </source>
</reference>
<sequence>MVLHGTTRAIATEAWSQLVLSIISNSPPIDMSRNYYYTYPETGLNYLGKQLKRLERYKYKLGTKNIQTRMRYNMPSVQAIERENQQGIEYMRDCARSIKQSKIQQENEDEIHQGIEHIQESLRSCKHSQVAVQTNEDENQQGIEHIRESLRSSKHSKVLQENKEEYQQGIEHIQDCLISSKHYQVARAEKDEEHQGIDHIHDSLSLLVNSEFVVANEHENQQGVNHVLDSLRSNKQSEVVQEDEVKNLHGIENFQECPISSKVSKVVQTNKDGNQKRMEHIQDTLRLNTHSELEQANEHGKRNDLIRDSIKSTVSFKPPEFDDDELIKKYRRIAGSTDLPEDVHQRINYNEARKMSTLFDELLDLIENGDLLREEKPTLRFQVLKVIKLLHHYGVDTIRIGVENELEDVNLKSNQIEEDTAIHYKKKGLEKKGLLLRRKLELLVQFVVEHANAGCAQVPSLKTSSTRHFTLFIIQYVEKPSRRMCNLAYVTYVLAVNLQNNQYMVL</sequence>
<evidence type="ECO:0000313" key="1">
    <source>
        <dbReference type="EMBL" id="KAK1384477.1"/>
    </source>
</evidence>
<protein>
    <submittedName>
        <fullName evidence="1">Uncharacterized protein</fullName>
    </submittedName>
</protein>
<comment type="caution">
    <text evidence="1">The sequence shown here is derived from an EMBL/GenBank/DDBJ whole genome shotgun (WGS) entry which is preliminary data.</text>
</comment>
<name>A0AAD8IHF3_9APIA</name>
<evidence type="ECO:0000313" key="2">
    <source>
        <dbReference type="Proteomes" id="UP001237642"/>
    </source>
</evidence>